<accession>D7LM66</accession>
<protein>
    <recommendedName>
        <fullName evidence="4">Phytocyanin domain-containing protein</fullName>
    </recommendedName>
</protein>
<feature type="signal peptide" evidence="3">
    <location>
        <begin position="1"/>
        <end position="27"/>
    </location>
</feature>
<dbReference type="GO" id="GO:0005886">
    <property type="term" value="C:plasma membrane"/>
    <property type="evidence" value="ECO:0007669"/>
    <property type="project" value="TreeGrafter"/>
</dbReference>
<keyword evidence="3" id="KW-0732">Signal</keyword>
<evidence type="ECO:0000256" key="2">
    <source>
        <dbReference type="ARBA" id="ARBA00023180"/>
    </source>
</evidence>
<dbReference type="Gene3D" id="2.60.40.420">
    <property type="entry name" value="Cupredoxins - blue copper proteins"/>
    <property type="match status" value="2"/>
</dbReference>
<reference evidence="6" key="1">
    <citation type="journal article" date="2011" name="Nat. Genet.">
        <title>The Arabidopsis lyrata genome sequence and the basis of rapid genome size change.</title>
        <authorList>
            <person name="Hu T.T."/>
            <person name="Pattyn P."/>
            <person name="Bakker E.G."/>
            <person name="Cao J."/>
            <person name="Cheng J.-F."/>
            <person name="Clark R.M."/>
            <person name="Fahlgren N."/>
            <person name="Fawcett J.A."/>
            <person name="Grimwood J."/>
            <person name="Gundlach H."/>
            <person name="Haberer G."/>
            <person name="Hollister J.D."/>
            <person name="Ossowski S."/>
            <person name="Ottilar R.P."/>
            <person name="Salamov A.A."/>
            <person name="Schneeberger K."/>
            <person name="Spannagl M."/>
            <person name="Wang X."/>
            <person name="Yang L."/>
            <person name="Nasrallah M.E."/>
            <person name="Bergelson J."/>
            <person name="Carrington J.C."/>
            <person name="Gaut B.S."/>
            <person name="Schmutz J."/>
            <person name="Mayer K.F.X."/>
            <person name="Van de Peer Y."/>
            <person name="Grigoriev I.V."/>
            <person name="Nordborg M."/>
            <person name="Weigel D."/>
            <person name="Guo Y.-L."/>
        </authorList>
    </citation>
    <scope>NUCLEOTIDE SEQUENCE [LARGE SCALE GENOMIC DNA]</scope>
    <source>
        <strain evidence="6">cv. MN47</strain>
    </source>
</reference>
<keyword evidence="2" id="KW-0325">Glycoprotein</keyword>
<evidence type="ECO:0000256" key="3">
    <source>
        <dbReference type="SAM" id="SignalP"/>
    </source>
</evidence>
<sequence length="290" mass="32773">MAITTKIFGFILLVITTFMVISVSCSSATVYKVGDSDGWTTKDETYNYFWVEDKEFHVGDSLVFEYDPLFNDVTQVSGALEYEFCDYSSAKAVYNTGHDVVTLTEPGYMYFISSNRQQCASGQRLVVHVVHDPSRPIPPPPPSKVLLPLGNIYKVGNSKGWSVPEETDFYYKWAEQSHFDIGDKLLFEYGNEENDVYEISGDLEFLSCDRISPISVHKTGHDLVTLTKPGVHYFISSKTGHCEAGLKLRVVVGPLTKPVTVPNVPAKQMELTLMDQYNRWLRSFRPQPHN</sequence>
<dbReference type="Proteomes" id="UP000008694">
    <property type="component" value="Unassembled WGS sequence"/>
</dbReference>
<evidence type="ECO:0000313" key="5">
    <source>
        <dbReference type="EMBL" id="EFH51741.1"/>
    </source>
</evidence>
<feature type="domain" description="Phytocyanin" evidence="4">
    <location>
        <begin position="151"/>
        <end position="254"/>
    </location>
</feature>
<dbReference type="PANTHER" id="PTHR33021:SF235">
    <property type="entry name" value="COPPER ION BINDING _ ELECTRON CARRIER PROTEIN-RELATED"/>
    <property type="match status" value="1"/>
</dbReference>
<name>D7LM66_ARALL</name>
<evidence type="ECO:0000313" key="6">
    <source>
        <dbReference type="Proteomes" id="UP000008694"/>
    </source>
</evidence>
<feature type="domain" description="Phytocyanin" evidence="4">
    <location>
        <begin position="29"/>
        <end position="131"/>
    </location>
</feature>
<dbReference type="STRING" id="81972.D7LM66"/>
<dbReference type="PANTHER" id="PTHR33021">
    <property type="entry name" value="BLUE COPPER PROTEIN"/>
    <property type="match status" value="1"/>
</dbReference>
<dbReference type="GO" id="GO:0009055">
    <property type="term" value="F:electron transfer activity"/>
    <property type="evidence" value="ECO:0007669"/>
    <property type="project" value="InterPro"/>
</dbReference>
<dbReference type="PROSITE" id="PS51257">
    <property type="entry name" value="PROKAR_LIPOPROTEIN"/>
    <property type="match status" value="1"/>
</dbReference>
<dbReference type="FunFam" id="2.60.40.420:FF:000034">
    <property type="entry name" value="Cupredoxin superfamily protein"/>
    <property type="match status" value="2"/>
</dbReference>
<dbReference type="OrthoDB" id="687943at2759"/>
<dbReference type="EMBL" id="GL348717">
    <property type="protein sequence ID" value="EFH51741.1"/>
    <property type="molecule type" value="Genomic_DNA"/>
</dbReference>
<dbReference type="InterPro" id="IPR003245">
    <property type="entry name" value="Phytocyanin_dom"/>
</dbReference>
<dbReference type="InterPro" id="IPR039391">
    <property type="entry name" value="Phytocyanin-like"/>
</dbReference>
<keyword evidence="1" id="KW-1015">Disulfide bond</keyword>
<dbReference type="HOGENOM" id="CLU_063966_0_0_1"/>
<evidence type="ECO:0000259" key="4">
    <source>
        <dbReference type="PROSITE" id="PS51485"/>
    </source>
</evidence>
<dbReference type="PROSITE" id="PS51485">
    <property type="entry name" value="PHYTOCYANIN"/>
    <property type="match status" value="2"/>
</dbReference>
<dbReference type="Gramene" id="scaffold_500886.1">
    <property type="protein sequence ID" value="scaffold_500886.1"/>
    <property type="gene ID" value="scaffold_500886.1"/>
</dbReference>
<feature type="chain" id="PRO_5003102866" description="Phytocyanin domain-containing protein" evidence="3">
    <location>
        <begin position="28"/>
        <end position="290"/>
    </location>
</feature>
<dbReference type="KEGG" id="aly:9311550"/>
<dbReference type="AlphaFoldDB" id="D7LM66"/>
<dbReference type="InterPro" id="IPR008972">
    <property type="entry name" value="Cupredoxin"/>
</dbReference>
<dbReference type="Pfam" id="PF02298">
    <property type="entry name" value="Cu_bind_like"/>
    <property type="match status" value="2"/>
</dbReference>
<keyword evidence="6" id="KW-1185">Reference proteome</keyword>
<evidence type="ECO:0000256" key="1">
    <source>
        <dbReference type="ARBA" id="ARBA00023157"/>
    </source>
</evidence>
<organism evidence="6">
    <name type="scientific">Arabidopsis lyrata subsp. lyrata</name>
    <name type="common">Lyre-leaved rock-cress</name>
    <dbReference type="NCBI Taxonomy" id="81972"/>
    <lineage>
        <taxon>Eukaryota</taxon>
        <taxon>Viridiplantae</taxon>
        <taxon>Streptophyta</taxon>
        <taxon>Embryophyta</taxon>
        <taxon>Tracheophyta</taxon>
        <taxon>Spermatophyta</taxon>
        <taxon>Magnoliopsida</taxon>
        <taxon>eudicotyledons</taxon>
        <taxon>Gunneridae</taxon>
        <taxon>Pentapetalae</taxon>
        <taxon>rosids</taxon>
        <taxon>malvids</taxon>
        <taxon>Brassicales</taxon>
        <taxon>Brassicaceae</taxon>
        <taxon>Camelineae</taxon>
        <taxon>Arabidopsis</taxon>
    </lineage>
</organism>
<dbReference type="SUPFAM" id="SSF49503">
    <property type="entry name" value="Cupredoxins"/>
    <property type="match status" value="2"/>
</dbReference>
<gene>
    <name evidence="5" type="ORF">ARALYDRAFT_905182</name>
</gene>
<proteinExistence type="predicted"/>